<feature type="domain" description="Cupin type-2" evidence="1">
    <location>
        <begin position="72"/>
        <end position="138"/>
    </location>
</feature>
<dbReference type="RefSeq" id="WP_054060153.1">
    <property type="nucleotide sequence ID" value="NZ_JAQMZR010000033.1"/>
</dbReference>
<keyword evidence="3" id="KW-1185">Reference proteome</keyword>
<evidence type="ECO:0000313" key="2">
    <source>
        <dbReference type="EMBL" id="KPA93019.1"/>
    </source>
</evidence>
<dbReference type="STRING" id="50340.PF66_00762"/>
<dbReference type="CDD" id="cd02208">
    <property type="entry name" value="cupin_RmlC-like"/>
    <property type="match status" value="1"/>
</dbReference>
<accession>A0A0N0E5Y1</accession>
<dbReference type="Pfam" id="PF07883">
    <property type="entry name" value="Cupin_2"/>
    <property type="match status" value="1"/>
</dbReference>
<dbReference type="InterPro" id="IPR014710">
    <property type="entry name" value="RmlC-like_jellyroll"/>
</dbReference>
<gene>
    <name evidence="2" type="ORF">PF66_00762</name>
</gene>
<keyword evidence="2" id="KW-0560">Oxidoreductase</keyword>
<organism evidence="2 3">
    <name type="scientific">Pseudomonas asplenii</name>
    <dbReference type="NCBI Taxonomy" id="53407"/>
    <lineage>
        <taxon>Bacteria</taxon>
        <taxon>Pseudomonadati</taxon>
        <taxon>Pseudomonadota</taxon>
        <taxon>Gammaproteobacteria</taxon>
        <taxon>Pseudomonadales</taxon>
        <taxon>Pseudomonadaceae</taxon>
        <taxon>Pseudomonas</taxon>
    </lineage>
</organism>
<comment type="caution">
    <text evidence="2">The sequence shown here is derived from an EMBL/GenBank/DDBJ whole genome shotgun (WGS) entry which is preliminary data.</text>
</comment>
<dbReference type="Proteomes" id="UP000037931">
    <property type="component" value="Unassembled WGS sequence"/>
</dbReference>
<dbReference type="EMBL" id="JSYZ01000002">
    <property type="protein sequence ID" value="KPA93019.1"/>
    <property type="molecule type" value="Genomic_DNA"/>
</dbReference>
<dbReference type="Gene3D" id="2.60.120.10">
    <property type="entry name" value="Jelly Rolls"/>
    <property type="match status" value="1"/>
</dbReference>
<sequence length="161" mass="17425">MDTFKGSFFTYQDFRDSLQGESPRPQVWKGTDLASLQREMQPSDTDIVALSSESSIGGCEILPGTVISMQWLNPGTTLNQHAHTWWHLFIIQSGQGQLTLGDAQPVPIGGGDVIVVPAWNAHGFINGSTQEPLVMLNISNMPQVAALSNFADQNGRIGKTG</sequence>
<dbReference type="OrthoDB" id="4196845at2"/>
<dbReference type="InterPro" id="IPR013096">
    <property type="entry name" value="Cupin_2"/>
</dbReference>
<name>A0A0N0E5Y1_9PSED</name>
<evidence type="ECO:0000313" key="3">
    <source>
        <dbReference type="Proteomes" id="UP000037931"/>
    </source>
</evidence>
<dbReference type="AlphaFoldDB" id="A0A0N0E5Y1"/>
<dbReference type="EC" id="1.13.11.4" evidence="2"/>
<reference evidence="2 3" key="1">
    <citation type="journal article" date="2015" name="PLoS ONE">
        <title>Rice-Infecting Pseudomonas Genomes Are Highly Accessorized and Harbor Multiple Putative Virulence Mechanisms to Cause Sheath Brown Rot.</title>
        <authorList>
            <person name="Quibod I.L."/>
            <person name="Grande G."/>
            <person name="Oreiro E.G."/>
            <person name="Borja F.N."/>
            <person name="Dossa G.S."/>
            <person name="Mauleon R."/>
            <person name="Cruz C.V."/>
            <person name="Oliva R."/>
        </authorList>
    </citation>
    <scope>NUCLEOTIDE SEQUENCE [LARGE SCALE GENOMIC DNA]</scope>
    <source>
        <strain evidence="2 3">IRRI 6609</strain>
    </source>
</reference>
<dbReference type="InterPro" id="IPR011051">
    <property type="entry name" value="RmlC_Cupin_sf"/>
</dbReference>
<evidence type="ECO:0000259" key="1">
    <source>
        <dbReference type="Pfam" id="PF07883"/>
    </source>
</evidence>
<dbReference type="SUPFAM" id="SSF51182">
    <property type="entry name" value="RmlC-like cupins"/>
    <property type="match status" value="1"/>
</dbReference>
<dbReference type="PATRIC" id="fig|50340.43.peg.2767"/>
<protein>
    <submittedName>
        <fullName evidence="2">Cupin domain-containing protein</fullName>
        <ecNumber evidence="2">1.13.11.4</ecNumber>
    </submittedName>
</protein>
<proteinExistence type="predicted"/>
<dbReference type="GO" id="GO:0047922">
    <property type="term" value="F:gentisate 1,2-dioxygenase activity"/>
    <property type="evidence" value="ECO:0007669"/>
    <property type="project" value="UniProtKB-EC"/>
</dbReference>